<dbReference type="PANTHER" id="PTHR11439:SF440">
    <property type="entry name" value="INTEGRASE CATALYTIC DOMAIN-CONTAINING PROTEIN"/>
    <property type="match status" value="1"/>
</dbReference>
<dbReference type="STRING" id="3476.A0A2P5CSM9"/>
<name>A0A2P5CSM9_PARAD</name>
<protein>
    <submittedName>
        <fullName evidence="1">Uncharacterized protein</fullName>
    </submittedName>
</protein>
<sequence>MVSQFMHTPCEEHMETVFRILLYLKGTPRKGLFFKKNENRSIEALTDADWAGSITDRKSTSGYCTFVWGNLVTWRSKKQFVVARNSAEAEFRAIAQDVCELLWLKMPLKELGVEIVQPMKLYCNNKAVVSISYNPVFHDRIKHVEVDKHFIKEKIEAGEICMVYLFTSEQVANILTKSLPRSTFEKLEDKLGLFNIFSSA</sequence>
<dbReference type="Proteomes" id="UP000237105">
    <property type="component" value="Unassembled WGS sequence"/>
</dbReference>
<evidence type="ECO:0000313" key="2">
    <source>
        <dbReference type="Proteomes" id="UP000237105"/>
    </source>
</evidence>
<dbReference type="AlphaFoldDB" id="A0A2P5CSM9"/>
<dbReference type="OrthoDB" id="1163635at2759"/>
<dbReference type="InterPro" id="IPR043502">
    <property type="entry name" value="DNA/RNA_pol_sf"/>
</dbReference>
<gene>
    <name evidence="1" type="ORF">PanWU01x14_127430</name>
</gene>
<proteinExistence type="predicted"/>
<evidence type="ECO:0000313" key="1">
    <source>
        <dbReference type="EMBL" id="PON63976.1"/>
    </source>
</evidence>
<organism evidence="1 2">
    <name type="scientific">Parasponia andersonii</name>
    <name type="common">Sponia andersonii</name>
    <dbReference type="NCBI Taxonomy" id="3476"/>
    <lineage>
        <taxon>Eukaryota</taxon>
        <taxon>Viridiplantae</taxon>
        <taxon>Streptophyta</taxon>
        <taxon>Embryophyta</taxon>
        <taxon>Tracheophyta</taxon>
        <taxon>Spermatophyta</taxon>
        <taxon>Magnoliopsida</taxon>
        <taxon>eudicotyledons</taxon>
        <taxon>Gunneridae</taxon>
        <taxon>Pentapetalae</taxon>
        <taxon>rosids</taxon>
        <taxon>fabids</taxon>
        <taxon>Rosales</taxon>
        <taxon>Cannabaceae</taxon>
        <taxon>Parasponia</taxon>
    </lineage>
</organism>
<accession>A0A2P5CSM9</accession>
<dbReference type="EMBL" id="JXTB01000099">
    <property type="protein sequence ID" value="PON63976.1"/>
    <property type="molecule type" value="Genomic_DNA"/>
</dbReference>
<dbReference type="SUPFAM" id="SSF56672">
    <property type="entry name" value="DNA/RNA polymerases"/>
    <property type="match status" value="1"/>
</dbReference>
<dbReference type="CDD" id="cd09272">
    <property type="entry name" value="RNase_HI_RT_Ty1"/>
    <property type="match status" value="1"/>
</dbReference>
<keyword evidence="2" id="KW-1185">Reference proteome</keyword>
<dbReference type="PANTHER" id="PTHR11439">
    <property type="entry name" value="GAG-POL-RELATED RETROTRANSPOSON"/>
    <property type="match status" value="1"/>
</dbReference>
<comment type="caution">
    <text evidence="1">The sequence shown here is derived from an EMBL/GenBank/DDBJ whole genome shotgun (WGS) entry which is preliminary data.</text>
</comment>
<reference evidence="2" key="1">
    <citation type="submission" date="2016-06" db="EMBL/GenBank/DDBJ databases">
        <title>Parallel loss of symbiosis genes in relatives of nitrogen-fixing non-legume Parasponia.</title>
        <authorList>
            <person name="Van Velzen R."/>
            <person name="Holmer R."/>
            <person name="Bu F."/>
            <person name="Rutten L."/>
            <person name="Van Zeijl A."/>
            <person name="Liu W."/>
            <person name="Santuari L."/>
            <person name="Cao Q."/>
            <person name="Sharma T."/>
            <person name="Shen D."/>
            <person name="Roswanjaya Y."/>
            <person name="Wardhani T."/>
            <person name="Kalhor M.S."/>
            <person name="Jansen J."/>
            <person name="Van den Hoogen J."/>
            <person name="Gungor B."/>
            <person name="Hartog M."/>
            <person name="Hontelez J."/>
            <person name="Verver J."/>
            <person name="Yang W.-C."/>
            <person name="Schijlen E."/>
            <person name="Repin R."/>
            <person name="Schilthuizen M."/>
            <person name="Schranz E."/>
            <person name="Heidstra R."/>
            <person name="Miyata K."/>
            <person name="Fedorova E."/>
            <person name="Kohlen W."/>
            <person name="Bisseling T."/>
            <person name="Smit S."/>
            <person name="Geurts R."/>
        </authorList>
    </citation>
    <scope>NUCLEOTIDE SEQUENCE [LARGE SCALE GENOMIC DNA]</scope>
    <source>
        <strain evidence="2">cv. WU1-14</strain>
    </source>
</reference>